<evidence type="ECO:0000259" key="5">
    <source>
        <dbReference type="Pfam" id="PF04321"/>
    </source>
</evidence>
<name>A0ABV4UK05_9MICC</name>
<dbReference type="SUPFAM" id="SSF51735">
    <property type="entry name" value="NAD(P)-binding Rossmann-fold domains"/>
    <property type="match status" value="1"/>
</dbReference>
<feature type="compositionally biased region" description="Gly residues" evidence="4">
    <location>
        <begin position="300"/>
        <end position="311"/>
    </location>
</feature>
<protein>
    <recommendedName>
        <fullName evidence="3">dTDP-4-dehydrorhamnose reductase</fullName>
        <ecNumber evidence="3">1.1.1.133</ecNumber>
    </recommendedName>
</protein>
<feature type="domain" description="RmlD-like substrate binding" evidence="5">
    <location>
        <begin position="190"/>
        <end position="443"/>
    </location>
</feature>
<dbReference type="Pfam" id="PF00908">
    <property type="entry name" value="dTDP_sugar_isom"/>
    <property type="match status" value="1"/>
</dbReference>
<proteinExistence type="inferred from homology"/>
<dbReference type="Gene3D" id="3.90.25.10">
    <property type="entry name" value="UDP-galactose 4-epimerase, domain 1"/>
    <property type="match status" value="1"/>
</dbReference>
<comment type="function">
    <text evidence="3">Catalyzes the reduction of dTDP-6-deoxy-L-lyxo-4-hexulose to yield dTDP-L-rhamnose.</text>
</comment>
<organism evidence="6 7">
    <name type="scientific">Arthrobacter halodurans</name>
    <dbReference type="NCBI Taxonomy" id="516699"/>
    <lineage>
        <taxon>Bacteria</taxon>
        <taxon>Bacillati</taxon>
        <taxon>Actinomycetota</taxon>
        <taxon>Actinomycetes</taxon>
        <taxon>Micrococcales</taxon>
        <taxon>Micrococcaceae</taxon>
        <taxon>Arthrobacter</taxon>
    </lineage>
</organism>
<dbReference type="Pfam" id="PF04321">
    <property type="entry name" value="RmlD_sub_bind"/>
    <property type="match status" value="1"/>
</dbReference>
<comment type="caution">
    <text evidence="6">The sequence shown here is derived from an EMBL/GenBank/DDBJ whole genome shotgun (WGS) entry which is preliminary data.</text>
</comment>
<comment type="similarity">
    <text evidence="2 3">Belongs to the dTDP-4-dehydrorhamnose reductase family.</text>
</comment>
<dbReference type="RefSeq" id="WP_373971092.1">
    <property type="nucleotide sequence ID" value="NZ_JBHDLJ010000003.1"/>
</dbReference>
<dbReference type="PANTHER" id="PTHR10491">
    <property type="entry name" value="DTDP-4-DEHYDRORHAMNOSE REDUCTASE"/>
    <property type="match status" value="1"/>
</dbReference>
<sequence>MEFSRELAVTAVGPIPGLAVVDLPVHGDGRGWFKENWQRSKMVALGLPDFGPVQNNVSFNGAAGTTRGIHAEPWDKYVSVAAGRIFGAWVDLREGPTFGNVFTAELDPSRAVFVPRGVGNAFQTLEDATAYTYLVNDHWSADAQARYTYLNLADATAAIPWPIPLERAELSDRDRGHPALADVVPMAPRRTLVLGAGGQLGAALRGAFAGNGAVEFAGRDDLDLADPAAFARRDWSAYTAVVNAAAHTAVDAAETPEGRRTAWAANVAGVSRLARACLEHGITLVHVSSDYVFDGDGVDENGGIGGNGGDTGHGEDEPPSPLGVYGQTKAAGDAVVSVLPRHYVVRTSWVVGSGANFVRTMAALADRGAEPRVVEDQTGRLTFADTLAAGIAHLLDSGAPYGTYNITNDGGALSWADVAREVFAARGRPRSAVRGVSTREYDDGVAAAADRASAGANSATGDGAGAGGTRRAPRPARSLLRLEKIKAAGFDPPDQLDELRRYLEAGEG</sequence>
<dbReference type="InterPro" id="IPR005913">
    <property type="entry name" value="dTDP_dehydrorham_reduct"/>
</dbReference>
<dbReference type="EC" id="1.1.1.133" evidence="3"/>
<evidence type="ECO:0000313" key="6">
    <source>
        <dbReference type="EMBL" id="MFB0833915.1"/>
    </source>
</evidence>
<dbReference type="InterPro" id="IPR029903">
    <property type="entry name" value="RmlD-like-bd"/>
</dbReference>
<dbReference type="Gene3D" id="3.40.50.720">
    <property type="entry name" value="NAD(P)-binding Rossmann-like Domain"/>
    <property type="match status" value="1"/>
</dbReference>
<dbReference type="Proteomes" id="UP001575652">
    <property type="component" value="Unassembled WGS sequence"/>
</dbReference>
<evidence type="ECO:0000256" key="1">
    <source>
        <dbReference type="ARBA" id="ARBA00010154"/>
    </source>
</evidence>
<evidence type="ECO:0000256" key="2">
    <source>
        <dbReference type="ARBA" id="ARBA00010944"/>
    </source>
</evidence>
<reference evidence="6 7" key="1">
    <citation type="submission" date="2024-09" db="EMBL/GenBank/DDBJ databases">
        <authorList>
            <person name="Salinas-Garcia M.A."/>
            <person name="Prieme A."/>
        </authorList>
    </citation>
    <scope>NUCLEOTIDE SEQUENCE [LARGE SCALE GENOMIC DNA]</scope>
    <source>
        <strain evidence="6 7">DSM 21081</strain>
    </source>
</reference>
<evidence type="ECO:0000256" key="4">
    <source>
        <dbReference type="SAM" id="MobiDB-lite"/>
    </source>
</evidence>
<dbReference type="InterPro" id="IPR036291">
    <property type="entry name" value="NAD(P)-bd_dom_sf"/>
</dbReference>
<dbReference type="EMBL" id="JBHDLJ010000003">
    <property type="protein sequence ID" value="MFB0833915.1"/>
    <property type="molecule type" value="Genomic_DNA"/>
</dbReference>
<dbReference type="InterPro" id="IPR000888">
    <property type="entry name" value="RmlC-like"/>
</dbReference>
<gene>
    <name evidence="6" type="ORF">ACETWP_04875</name>
</gene>
<keyword evidence="3" id="KW-0560">Oxidoreductase</keyword>
<dbReference type="CDD" id="cd05254">
    <property type="entry name" value="dTDP_HR_like_SDR_e"/>
    <property type="match status" value="1"/>
</dbReference>
<evidence type="ECO:0000256" key="3">
    <source>
        <dbReference type="RuleBase" id="RU364082"/>
    </source>
</evidence>
<comment type="pathway">
    <text evidence="3">Carbohydrate biosynthesis; dTDP-L-rhamnose biosynthesis.</text>
</comment>
<dbReference type="InterPro" id="IPR011051">
    <property type="entry name" value="RmlC_Cupin_sf"/>
</dbReference>
<keyword evidence="3" id="KW-0521">NADP</keyword>
<comment type="similarity">
    <text evidence="1">Belongs to the dTDP-4-dehydrorhamnose 3,5-epimerase family.</text>
</comment>
<feature type="compositionally biased region" description="Low complexity" evidence="4">
    <location>
        <begin position="450"/>
        <end position="461"/>
    </location>
</feature>
<feature type="region of interest" description="Disordered" evidence="4">
    <location>
        <begin position="299"/>
        <end position="318"/>
    </location>
</feature>
<dbReference type="SUPFAM" id="SSF51182">
    <property type="entry name" value="RmlC-like cupins"/>
    <property type="match status" value="1"/>
</dbReference>
<dbReference type="Gene3D" id="2.60.120.10">
    <property type="entry name" value="Jelly Rolls"/>
    <property type="match status" value="1"/>
</dbReference>
<dbReference type="PANTHER" id="PTHR10491:SF4">
    <property type="entry name" value="METHIONINE ADENOSYLTRANSFERASE 2 SUBUNIT BETA"/>
    <property type="match status" value="1"/>
</dbReference>
<keyword evidence="7" id="KW-1185">Reference proteome</keyword>
<feature type="region of interest" description="Disordered" evidence="4">
    <location>
        <begin position="450"/>
        <end position="477"/>
    </location>
</feature>
<dbReference type="InterPro" id="IPR014710">
    <property type="entry name" value="RmlC-like_jellyroll"/>
</dbReference>
<evidence type="ECO:0000313" key="7">
    <source>
        <dbReference type="Proteomes" id="UP001575652"/>
    </source>
</evidence>
<accession>A0ABV4UK05</accession>